<feature type="transmembrane region" description="Helical" evidence="20">
    <location>
        <begin position="9"/>
        <end position="34"/>
    </location>
</feature>
<feature type="domain" description="RING-type" evidence="21">
    <location>
        <begin position="448"/>
        <end position="490"/>
    </location>
</feature>
<feature type="region of interest" description="Disordered" evidence="19">
    <location>
        <begin position="334"/>
        <end position="421"/>
    </location>
</feature>
<keyword evidence="13 20" id="KW-0472">Membrane</keyword>
<protein>
    <recommendedName>
        <fullName evidence="16">E3 ubiquitin-protein ligase RNF26</fullName>
        <ecNumber evidence="4">2.3.2.27</ecNumber>
    </recommendedName>
    <alternativeName>
        <fullName evidence="17">RING finger protein 26</fullName>
    </alternativeName>
</protein>
<evidence type="ECO:0000256" key="18">
    <source>
        <dbReference type="PROSITE-ProRule" id="PRU00175"/>
    </source>
</evidence>
<evidence type="ECO:0000256" key="5">
    <source>
        <dbReference type="ARBA" id="ARBA00022679"/>
    </source>
</evidence>
<evidence type="ECO:0000313" key="22">
    <source>
        <dbReference type="EMBL" id="CAI5795296.1"/>
    </source>
</evidence>
<keyword evidence="12 20" id="KW-1133">Transmembrane helix</keyword>
<evidence type="ECO:0000259" key="21">
    <source>
        <dbReference type="PROSITE" id="PS50089"/>
    </source>
</evidence>
<dbReference type="SUPFAM" id="SSF57850">
    <property type="entry name" value="RING/U-box"/>
    <property type="match status" value="1"/>
</dbReference>
<keyword evidence="5" id="KW-0808">Transferase</keyword>
<reference evidence="22" key="1">
    <citation type="submission" date="2022-12" db="EMBL/GenBank/DDBJ databases">
        <authorList>
            <person name="Alioto T."/>
            <person name="Alioto T."/>
            <person name="Gomez Garrido J."/>
        </authorList>
    </citation>
    <scope>NUCLEOTIDE SEQUENCE</scope>
</reference>
<feature type="transmembrane region" description="Helical" evidence="20">
    <location>
        <begin position="228"/>
        <end position="250"/>
    </location>
</feature>
<dbReference type="Gene3D" id="3.30.40.10">
    <property type="entry name" value="Zinc/RING finger domain, C3HC4 (zinc finger)"/>
    <property type="match status" value="1"/>
</dbReference>
<feature type="compositionally biased region" description="Polar residues" evidence="19">
    <location>
        <begin position="394"/>
        <end position="417"/>
    </location>
</feature>
<comment type="subunit">
    <text evidence="15">Interacts with INCA1. Interacts with TMEM43, ENDOD1, TMEM33 and TMED1 to form a complex capable of modulating innate immune signaling through the cGAS-STING pathway. Interacts with UBE2J1; this interaction is important for SQSTM1 ubiquitination.</text>
</comment>
<comment type="function">
    <text evidence="14">E3 ubiquitin-protein ligase that plays a key role in endosome organization by retaining vesicles in the perinuclear cloud. Acts as a platform for perinuclear positioning of the endosomal system by mediating ubiquitination of SQSTM1 through interaction with the ubiquitin conjugating enzyme UBE2J1. Ubiquitinated SQSTM1 attracts specific vesicle-associated adapters, forming a molecular bridge that restrains cognate vesicles in the perinuclear region and organizes the endosomal pathway for efficient cargo transport. Also acts as a regulator of type I interferon production in response to viral infection by mediating the formation of 'Lys-11'-linked polyubiquitin chains on TMEM173/STING, leading to stabilize TMEM173/STING. Also required to limit type I interferon response by promoting autophagic degradation of IRF3.</text>
</comment>
<dbReference type="CDD" id="cd16788">
    <property type="entry name" value="mRING-HC-C3HC5_RNF26"/>
    <property type="match status" value="1"/>
</dbReference>
<dbReference type="InterPro" id="IPR013083">
    <property type="entry name" value="Znf_RING/FYVE/PHD"/>
</dbReference>
<accession>A0AA35PNB3</accession>
<dbReference type="PANTHER" id="PTHR22696">
    <property type="entry name" value="E3 UBIQUITIN-PROTEIN LIGASE RNF26"/>
    <property type="match status" value="1"/>
</dbReference>
<evidence type="ECO:0000256" key="9">
    <source>
        <dbReference type="ARBA" id="ARBA00022786"/>
    </source>
</evidence>
<evidence type="ECO:0000256" key="8">
    <source>
        <dbReference type="ARBA" id="ARBA00022771"/>
    </source>
</evidence>
<evidence type="ECO:0000256" key="2">
    <source>
        <dbReference type="ARBA" id="ARBA00004477"/>
    </source>
</evidence>
<comment type="subcellular location">
    <subcellularLocation>
        <location evidence="2">Endoplasmic reticulum membrane</location>
        <topology evidence="2">Multi-pass membrane protein</topology>
    </subcellularLocation>
</comment>
<dbReference type="GO" id="GO:0005789">
    <property type="term" value="C:endoplasmic reticulum membrane"/>
    <property type="evidence" value="ECO:0007669"/>
    <property type="project" value="UniProtKB-SubCell"/>
</dbReference>
<dbReference type="PANTHER" id="PTHR22696:SF1">
    <property type="entry name" value="E3 UBIQUITIN-PROTEIN LIGASE RNF26"/>
    <property type="match status" value="1"/>
</dbReference>
<evidence type="ECO:0000256" key="1">
    <source>
        <dbReference type="ARBA" id="ARBA00000900"/>
    </source>
</evidence>
<evidence type="ECO:0000256" key="19">
    <source>
        <dbReference type="SAM" id="MobiDB-lite"/>
    </source>
</evidence>
<dbReference type="GO" id="GO:0016567">
    <property type="term" value="P:protein ubiquitination"/>
    <property type="evidence" value="ECO:0007669"/>
    <property type="project" value="TreeGrafter"/>
</dbReference>
<comment type="pathway">
    <text evidence="3">Protein modification; protein ubiquitination.</text>
</comment>
<feature type="transmembrane region" description="Helical" evidence="20">
    <location>
        <begin position="40"/>
        <end position="64"/>
    </location>
</feature>
<keyword evidence="6 20" id="KW-0812">Transmembrane</keyword>
<comment type="catalytic activity">
    <reaction evidence="1">
        <text>S-ubiquitinyl-[E2 ubiquitin-conjugating enzyme]-L-cysteine + [acceptor protein]-L-lysine = [E2 ubiquitin-conjugating enzyme]-L-cysteine + N(6)-ubiquitinyl-[acceptor protein]-L-lysine.</text>
        <dbReference type="EC" id="2.3.2.27"/>
    </reaction>
</comment>
<evidence type="ECO:0000256" key="7">
    <source>
        <dbReference type="ARBA" id="ARBA00022723"/>
    </source>
</evidence>
<evidence type="ECO:0000256" key="4">
    <source>
        <dbReference type="ARBA" id="ARBA00012483"/>
    </source>
</evidence>
<evidence type="ECO:0000313" key="23">
    <source>
        <dbReference type="Proteomes" id="UP001178461"/>
    </source>
</evidence>
<dbReference type="GO" id="GO:0061630">
    <property type="term" value="F:ubiquitin protein ligase activity"/>
    <property type="evidence" value="ECO:0007669"/>
    <property type="project" value="UniProtKB-EC"/>
</dbReference>
<evidence type="ECO:0000256" key="13">
    <source>
        <dbReference type="ARBA" id="ARBA00023136"/>
    </source>
</evidence>
<dbReference type="InterPro" id="IPR040089">
    <property type="entry name" value="RNF26_mRING-HC-C3HC5"/>
</dbReference>
<dbReference type="SMART" id="SM00184">
    <property type="entry name" value="RING"/>
    <property type="match status" value="1"/>
</dbReference>
<dbReference type="Proteomes" id="UP001178461">
    <property type="component" value="Chromosome 15"/>
</dbReference>
<keyword evidence="9" id="KW-0833">Ubl conjugation pathway</keyword>
<dbReference type="GO" id="GO:0006511">
    <property type="term" value="P:ubiquitin-dependent protein catabolic process"/>
    <property type="evidence" value="ECO:0007669"/>
    <property type="project" value="TreeGrafter"/>
</dbReference>
<keyword evidence="23" id="KW-1185">Reference proteome</keyword>
<evidence type="ECO:0000256" key="17">
    <source>
        <dbReference type="ARBA" id="ARBA00075536"/>
    </source>
</evidence>
<evidence type="ECO:0000256" key="6">
    <source>
        <dbReference type="ARBA" id="ARBA00022692"/>
    </source>
</evidence>
<feature type="transmembrane region" description="Helical" evidence="20">
    <location>
        <begin position="76"/>
        <end position="96"/>
    </location>
</feature>
<evidence type="ECO:0000256" key="15">
    <source>
        <dbReference type="ARBA" id="ARBA00063040"/>
    </source>
</evidence>
<evidence type="ECO:0000256" key="11">
    <source>
        <dbReference type="ARBA" id="ARBA00022833"/>
    </source>
</evidence>
<sequence>MWSSAMDLVFLVINGVGMILDLLVLLLDVNFFLFSTLVSFLVWLIAFVCSLPNTLVACVIHCWNGITLSSLCIAEALYYLTLGSVHTIVNMLRGFFSSMESLKVVGHLFTHLTLKSKEIMHRGFWNLVGSGQSLLRQVCEVCAIVMSLVAYFVNSIINICLIGTQNLFSLGLALWETVVGPFLRVTDIFAAFVARLSSSAIAMAILLWTPCQLAFDLLASVSKLLLNVFFLNLYGLMLLSVILATSILILNPQLTWTLASQMSGYLNTMPSYQRLLRDMRRLYQIVLLSLDMVLSSQAWRRLADWSLQMASWNRGGRGGNHHVEQEQQLLIEGNQERPGGPAVVQGPAPPGATHPRRQGPPVTNQQAVPRARQTWQAAARGSRNQHRTEDDLESTTQQSLHSGQHLQPSGEGPSTSHAKPATKEQLNALEDDDDPWLLLKEQEERKKCVICQDQTKTVLLLPCRHLCLCQQCTEILLQQAIYQRNCPLCRQMILQTLNVYL</sequence>
<gene>
    <name evidence="22" type="ORF">PODLI_1B008105</name>
</gene>
<dbReference type="InterPro" id="IPR001841">
    <property type="entry name" value="Znf_RING"/>
</dbReference>
<evidence type="ECO:0000256" key="16">
    <source>
        <dbReference type="ARBA" id="ARBA00067352"/>
    </source>
</evidence>
<evidence type="ECO:0000256" key="10">
    <source>
        <dbReference type="ARBA" id="ARBA00022824"/>
    </source>
</evidence>
<organism evidence="22 23">
    <name type="scientific">Podarcis lilfordi</name>
    <name type="common">Lilford's wall lizard</name>
    <dbReference type="NCBI Taxonomy" id="74358"/>
    <lineage>
        <taxon>Eukaryota</taxon>
        <taxon>Metazoa</taxon>
        <taxon>Chordata</taxon>
        <taxon>Craniata</taxon>
        <taxon>Vertebrata</taxon>
        <taxon>Euteleostomi</taxon>
        <taxon>Lepidosauria</taxon>
        <taxon>Squamata</taxon>
        <taxon>Bifurcata</taxon>
        <taxon>Unidentata</taxon>
        <taxon>Episquamata</taxon>
        <taxon>Laterata</taxon>
        <taxon>Lacertibaenia</taxon>
        <taxon>Lacertidae</taxon>
        <taxon>Podarcis</taxon>
    </lineage>
</organism>
<evidence type="ECO:0000256" key="3">
    <source>
        <dbReference type="ARBA" id="ARBA00004906"/>
    </source>
</evidence>
<proteinExistence type="predicted"/>
<keyword evidence="10" id="KW-0256">Endoplasmic reticulum</keyword>
<evidence type="ECO:0000256" key="20">
    <source>
        <dbReference type="SAM" id="Phobius"/>
    </source>
</evidence>
<name>A0AA35PNB3_9SAUR</name>
<keyword evidence="8 18" id="KW-0863">Zinc-finger</keyword>
<dbReference type="GO" id="GO:0008270">
    <property type="term" value="F:zinc ion binding"/>
    <property type="evidence" value="ECO:0007669"/>
    <property type="project" value="UniProtKB-KW"/>
</dbReference>
<dbReference type="FunFam" id="3.30.40.10:FF:000387">
    <property type="entry name" value="RING finger protein 26"/>
    <property type="match status" value="1"/>
</dbReference>
<dbReference type="EC" id="2.3.2.27" evidence="4"/>
<dbReference type="EMBL" id="OX395141">
    <property type="protein sequence ID" value="CAI5795296.1"/>
    <property type="molecule type" value="Genomic_DNA"/>
</dbReference>
<keyword evidence="7" id="KW-0479">Metal-binding</keyword>
<dbReference type="PROSITE" id="PS50089">
    <property type="entry name" value="ZF_RING_2"/>
    <property type="match status" value="1"/>
</dbReference>
<dbReference type="Pfam" id="PF13920">
    <property type="entry name" value="zf-C3HC4_3"/>
    <property type="match status" value="1"/>
</dbReference>
<dbReference type="AlphaFoldDB" id="A0AA35PNB3"/>
<evidence type="ECO:0000256" key="12">
    <source>
        <dbReference type="ARBA" id="ARBA00022989"/>
    </source>
</evidence>
<keyword evidence="11" id="KW-0862">Zinc</keyword>
<evidence type="ECO:0000256" key="14">
    <source>
        <dbReference type="ARBA" id="ARBA00057605"/>
    </source>
</evidence>